<sequence length="93" mass="10973">MDGDSQRLIDDVALQFLAEVHRSDLFQQWDDIGQQIRYVGLFDSDHTCILKTFFKEREVPQKFMLLHTERMDFVAFNQPVIIQQMDDIVPLDA</sequence>
<gene>
    <name evidence="1" type="ORF">SDC9_83323</name>
</gene>
<dbReference type="EMBL" id="VSSQ01007698">
    <property type="protein sequence ID" value="MPM36721.1"/>
    <property type="molecule type" value="Genomic_DNA"/>
</dbReference>
<accession>A0A644Z9S8</accession>
<organism evidence="1">
    <name type="scientific">bioreactor metagenome</name>
    <dbReference type="NCBI Taxonomy" id="1076179"/>
    <lineage>
        <taxon>unclassified sequences</taxon>
        <taxon>metagenomes</taxon>
        <taxon>ecological metagenomes</taxon>
    </lineage>
</organism>
<reference evidence="1" key="1">
    <citation type="submission" date="2019-08" db="EMBL/GenBank/DDBJ databases">
        <authorList>
            <person name="Kucharzyk K."/>
            <person name="Murdoch R.W."/>
            <person name="Higgins S."/>
            <person name="Loffler F."/>
        </authorList>
    </citation>
    <scope>NUCLEOTIDE SEQUENCE</scope>
</reference>
<protein>
    <submittedName>
        <fullName evidence="1">Uncharacterized protein</fullName>
    </submittedName>
</protein>
<comment type="caution">
    <text evidence="1">The sequence shown here is derived from an EMBL/GenBank/DDBJ whole genome shotgun (WGS) entry which is preliminary data.</text>
</comment>
<evidence type="ECO:0000313" key="1">
    <source>
        <dbReference type="EMBL" id="MPM36721.1"/>
    </source>
</evidence>
<dbReference type="AlphaFoldDB" id="A0A644Z9S8"/>
<name>A0A644Z9S8_9ZZZZ</name>
<proteinExistence type="predicted"/>